<evidence type="ECO:0000256" key="12">
    <source>
        <dbReference type="ARBA" id="ARBA00052467"/>
    </source>
</evidence>
<evidence type="ECO:0000256" key="4">
    <source>
        <dbReference type="ARBA" id="ARBA00022679"/>
    </source>
</evidence>
<dbReference type="NCBIfam" id="TIGR00747">
    <property type="entry name" value="fabH"/>
    <property type="match status" value="1"/>
</dbReference>
<dbReference type="CDD" id="cd00830">
    <property type="entry name" value="KAS_III"/>
    <property type="match status" value="1"/>
</dbReference>
<keyword evidence="8 14" id="KW-0511">Multifunctional enzyme</keyword>
<dbReference type="EC" id="2.3.1.180" evidence="14"/>
<dbReference type="Pfam" id="PF08541">
    <property type="entry name" value="ACP_syn_III_C"/>
    <property type="match status" value="1"/>
</dbReference>
<evidence type="ECO:0000256" key="9">
    <source>
        <dbReference type="ARBA" id="ARBA00023315"/>
    </source>
</evidence>
<evidence type="ECO:0000256" key="2">
    <source>
        <dbReference type="ARBA" id="ARBA00008642"/>
    </source>
</evidence>
<gene>
    <name evidence="14" type="primary">fabH</name>
    <name evidence="17" type="ORF">P9850_08340</name>
</gene>
<dbReference type="PANTHER" id="PTHR43091">
    <property type="entry name" value="3-OXOACYL-[ACYL-CARRIER-PROTEIN] SYNTHASE"/>
    <property type="match status" value="1"/>
</dbReference>
<dbReference type="SUPFAM" id="SSF53901">
    <property type="entry name" value="Thiolase-like"/>
    <property type="match status" value="1"/>
</dbReference>
<keyword evidence="7 14" id="KW-0275">Fatty acid biosynthesis</keyword>
<dbReference type="AlphaFoldDB" id="A0ABD5IUI9"/>
<keyword evidence="4 14" id="KW-0808">Transferase</keyword>
<evidence type="ECO:0000256" key="13">
    <source>
        <dbReference type="ARBA" id="ARBA00052985"/>
    </source>
</evidence>
<dbReference type="InterPro" id="IPR013751">
    <property type="entry name" value="ACP_syn_III_N"/>
</dbReference>
<comment type="similarity">
    <text evidence="2 14">Belongs to the thiolase-like superfamily. FabH family.</text>
</comment>
<dbReference type="PANTHER" id="PTHR43091:SF1">
    <property type="entry name" value="BETA-KETOACYL-[ACYL-CARRIER-PROTEIN] SYNTHASE III, CHLOROPLASTIC"/>
    <property type="match status" value="1"/>
</dbReference>
<name>A0ABD5IUI9_9BACL</name>
<dbReference type="FunFam" id="3.40.47.10:FF:000004">
    <property type="entry name" value="3-oxoacyl-[acyl-carrier-protein] synthase 3"/>
    <property type="match status" value="1"/>
</dbReference>
<evidence type="ECO:0000313" key="18">
    <source>
        <dbReference type="Proteomes" id="UP001339962"/>
    </source>
</evidence>
<keyword evidence="9 14" id="KW-0012">Acyltransferase</keyword>
<dbReference type="GO" id="GO:0006633">
    <property type="term" value="P:fatty acid biosynthetic process"/>
    <property type="evidence" value="ECO:0007669"/>
    <property type="project" value="UniProtKB-UniRule"/>
</dbReference>
<evidence type="ECO:0000259" key="16">
    <source>
        <dbReference type="Pfam" id="PF08545"/>
    </source>
</evidence>
<comment type="catalytic activity">
    <reaction evidence="11">
        <text>(2S)-2-methylbutanoyl-CoA + malonyl-[ACP] + H(+) = (4S)-4-methyl-3-oxohexanoyl-[ACP] + CO2 + CoA</text>
        <dbReference type="Rhea" id="RHEA:42276"/>
        <dbReference type="Rhea" id="RHEA-COMP:9623"/>
        <dbReference type="Rhea" id="RHEA-COMP:17148"/>
        <dbReference type="ChEBI" id="CHEBI:15378"/>
        <dbReference type="ChEBI" id="CHEBI:16526"/>
        <dbReference type="ChEBI" id="CHEBI:57287"/>
        <dbReference type="ChEBI" id="CHEBI:78449"/>
        <dbReference type="ChEBI" id="CHEBI:88166"/>
        <dbReference type="ChEBI" id="CHEBI:167462"/>
        <dbReference type="EC" id="2.3.1.300"/>
    </reaction>
    <physiologicalReaction direction="left-to-right" evidence="11">
        <dbReference type="Rhea" id="RHEA:42277"/>
    </physiologicalReaction>
</comment>
<dbReference type="EMBL" id="JARTLI010000012">
    <property type="protein sequence ID" value="MED5051863.1"/>
    <property type="molecule type" value="Genomic_DNA"/>
</dbReference>
<reference evidence="17 18" key="1">
    <citation type="submission" date="2023-03" db="EMBL/GenBank/DDBJ databases">
        <title>Bacillus Genome Sequencing.</title>
        <authorList>
            <person name="Dunlap C."/>
        </authorList>
    </citation>
    <scope>NUCLEOTIDE SEQUENCE [LARGE SCALE GENOMIC DNA]</scope>
    <source>
        <strain evidence="17 18">NRS-38</strain>
    </source>
</reference>
<comment type="catalytic activity">
    <reaction evidence="10">
        <text>malonyl-[ACP] + acetyl-CoA + H(+) = 3-oxobutanoyl-[ACP] + CO2 + CoA</text>
        <dbReference type="Rhea" id="RHEA:12080"/>
        <dbReference type="Rhea" id="RHEA-COMP:9623"/>
        <dbReference type="Rhea" id="RHEA-COMP:9625"/>
        <dbReference type="ChEBI" id="CHEBI:15378"/>
        <dbReference type="ChEBI" id="CHEBI:16526"/>
        <dbReference type="ChEBI" id="CHEBI:57287"/>
        <dbReference type="ChEBI" id="CHEBI:57288"/>
        <dbReference type="ChEBI" id="CHEBI:78449"/>
        <dbReference type="ChEBI" id="CHEBI:78450"/>
        <dbReference type="EC" id="2.3.1.180"/>
    </reaction>
    <physiologicalReaction direction="left-to-right" evidence="10">
        <dbReference type="Rhea" id="RHEA:12081"/>
    </physiologicalReaction>
</comment>
<comment type="subcellular location">
    <subcellularLocation>
        <location evidence="14">Cytoplasm</location>
    </subcellularLocation>
</comment>
<evidence type="ECO:0000256" key="5">
    <source>
        <dbReference type="ARBA" id="ARBA00022832"/>
    </source>
</evidence>
<dbReference type="InterPro" id="IPR016039">
    <property type="entry name" value="Thiolase-like"/>
</dbReference>
<dbReference type="RefSeq" id="WP_328218114.1">
    <property type="nucleotide sequence ID" value="NZ_JARTLI010000012.1"/>
</dbReference>
<keyword evidence="3 14" id="KW-0444">Lipid biosynthesis</keyword>
<keyword evidence="14" id="KW-0963">Cytoplasm</keyword>
<sequence length="310" mass="33668">MNAGIIGIGRYLPEKVVTNLDLEKMVDTSDEWIRTRTGIEERRIAADDIDTSDMAYFAAVKALENARISAAELDLILVATVTPDRPFPSVACMLQERLGATKAAALDISAACAGFMYGMVTAKQFIESGTYRYILVIGAEKLSKIVNWEDRNTAVLFGDGAGAVVMGPVSEGRGIVSFELGADGTGGKHLYQDEYVVMNGREVFKFAVRQMGESCIHVLEKAGLSKQDVDFLVPHQANIRIVEAARQRLELPEDKMSATVRKYGNTSAASIPISIVEELEAGKIKDDDLIIMVGFGGGLTWGAIALRWGR</sequence>
<evidence type="ECO:0000256" key="1">
    <source>
        <dbReference type="ARBA" id="ARBA00005194"/>
    </source>
</evidence>
<protein>
    <recommendedName>
        <fullName evidence="14">Beta-ketoacyl-[acyl-carrier-protein] synthase III</fullName>
        <shortName evidence="14">Beta-ketoacyl-ACP synthase III</shortName>
        <shortName evidence="14">KAS III</shortName>
        <ecNumber evidence="14">2.3.1.180</ecNumber>
    </recommendedName>
    <alternativeName>
        <fullName evidence="14">3-oxoacyl-[acyl-carrier-protein] synthase 3</fullName>
    </alternativeName>
    <alternativeName>
        <fullName evidence="14">3-oxoacyl-[acyl-carrier-protein] synthase III</fullName>
    </alternativeName>
</protein>
<dbReference type="InterPro" id="IPR013747">
    <property type="entry name" value="ACP_syn_III_C"/>
</dbReference>
<evidence type="ECO:0000256" key="14">
    <source>
        <dbReference type="HAMAP-Rule" id="MF_01815"/>
    </source>
</evidence>
<comment type="domain">
    <text evidence="14">The last Arg residue of the ACP-binding site is essential for the weak association between ACP/AcpP and FabH.</text>
</comment>
<evidence type="ECO:0000256" key="3">
    <source>
        <dbReference type="ARBA" id="ARBA00022516"/>
    </source>
</evidence>
<evidence type="ECO:0000256" key="10">
    <source>
        <dbReference type="ARBA" id="ARBA00051096"/>
    </source>
</evidence>
<comment type="catalytic activity">
    <reaction evidence="13">
        <text>3-methylbutanoyl-CoA + malonyl-[ACP] + H(+) = 5-methyl-3-oxohexanoyl-[ACP] + CO2 + CoA</text>
        <dbReference type="Rhea" id="RHEA:42272"/>
        <dbReference type="Rhea" id="RHEA-COMP:9623"/>
        <dbReference type="Rhea" id="RHEA-COMP:9941"/>
        <dbReference type="ChEBI" id="CHEBI:15378"/>
        <dbReference type="ChEBI" id="CHEBI:16526"/>
        <dbReference type="ChEBI" id="CHEBI:57287"/>
        <dbReference type="ChEBI" id="CHEBI:57345"/>
        <dbReference type="ChEBI" id="CHEBI:78449"/>
        <dbReference type="ChEBI" id="CHEBI:78822"/>
        <dbReference type="EC" id="2.3.1.300"/>
    </reaction>
    <physiologicalReaction direction="left-to-right" evidence="13">
        <dbReference type="Rhea" id="RHEA:42273"/>
    </physiologicalReaction>
</comment>
<comment type="catalytic activity">
    <reaction evidence="12">
        <text>2-methylpropanoyl-CoA + malonyl-[ACP] + H(+) = 4-methyl-3-oxopentanoyl-[ACP] + CO2 + CoA</text>
        <dbReference type="Rhea" id="RHEA:42268"/>
        <dbReference type="Rhea" id="RHEA-COMP:9623"/>
        <dbReference type="Rhea" id="RHEA-COMP:9940"/>
        <dbReference type="ChEBI" id="CHEBI:15378"/>
        <dbReference type="ChEBI" id="CHEBI:16526"/>
        <dbReference type="ChEBI" id="CHEBI:57287"/>
        <dbReference type="ChEBI" id="CHEBI:57338"/>
        <dbReference type="ChEBI" id="CHEBI:78449"/>
        <dbReference type="ChEBI" id="CHEBI:78820"/>
        <dbReference type="EC" id="2.3.1.300"/>
    </reaction>
    <physiologicalReaction direction="left-to-right" evidence="12">
        <dbReference type="Rhea" id="RHEA:42269"/>
    </physiologicalReaction>
</comment>
<organism evidence="17 18">
    <name type="scientific">Anoxybacteroides rupiense</name>
    <dbReference type="NCBI Taxonomy" id="311460"/>
    <lineage>
        <taxon>Bacteria</taxon>
        <taxon>Bacillati</taxon>
        <taxon>Bacillota</taxon>
        <taxon>Bacilli</taxon>
        <taxon>Bacillales</taxon>
        <taxon>Anoxybacillaceae</taxon>
        <taxon>Anoxybacteroides</taxon>
    </lineage>
</organism>
<comment type="subunit">
    <text evidence="14">Homodimer.</text>
</comment>
<keyword evidence="5 14" id="KW-0276">Fatty acid metabolism</keyword>
<comment type="caution">
    <text evidence="17">The sequence shown here is derived from an EMBL/GenBank/DDBJ whole genome shotgun (WGS) entry which is preliminary data.</text>
</comment>
<evidence type="ECO:0000259" key="15">
    <source>
        <dbReference type="Pfam" id="PF08541"/>
    </source>
</evidence>
<feature type="region of interest" description="ACP-binding" evidence="14">
    <location>
        <begin position="236"/>
        <end position="240"/>
    </location>
</feature>
<feature type="domain" description="Beta-ketoacyl-[acyl-carrier-protein] synthase III N-terminal" evidence="16">
    <location>
        <begin position="106"/>
        <end position="184"/>
    </location>
</feature>
<feature type="active site" evidence="14">
    <location>
        <position position="265"/>
    </location>
</feature>
<dbReference type="Gene3D" id="3.40.47.10">
    <property type="match status" value="1"/>
</dbReference>
<keyword evidence="6 14" id="KW-0443">Lipid metabolism</keyword>
<dbReference type="GO" id="GO:0005737">
    <property type="term" value="C:cytoplasm"/>
    <property type="evidence" value="ECO:0007669"/>
    <property type="project" value="UniProtKB-SubCell"/>
</dbReference>
<feature type="active site" evidence="14">
    <location>
        <position position="112"/>
    </location>
</feature>
<evidence type="ECO:0000256" key="7">
    <source>
        <dbReference type="ARBA" id="ARBA00023160"/>
    </source>
</evidence>
<evidence type="ECO:0000256" key="11">
    <source>
        <dbReference type="ARBA" id="ARBA00052407"/>
    </source>
</evidence>
<accession>A0ABD5IUI9</accession>
<dbReference type="Proteomes" id="UP001339962">
    <property type="component" value="Unassembled WGS sequence"/>
</dbReference>
<dbReference type="NCBIfam" id="NF006829">
    <property type="entry name" value="PRK09352.1"/>
    <property type="match status" value="1"/>
</dbReference>
<dbReference type="HAMAP" id="MF_01815">
    <property type="entry name" value="FabH"/>
    <property type="match status" value="1"/>
</dbReference>
<dbReference type="Pfam" id="PF08545">
    <property type="entry name" value="ACP_syn_III"/>
    <property type="match status" value="1"/>
</dbReference>
<feature type="active site" evidence="14">
    <location>
        <position position="235"/>
    </location>
</feature>
<evidence type="ECO:0000256" key="8">
    <source>
        <dbReference type="ARBA" id="ARBA00023268"/>
    </source>
</evidence>
<dbReference type="InterPro" id="IPR004655">
    <property type="entry name" value="FabH"/>
</dbReference>
<evidence type="ECO:0000313" key="17">
    <source>
        <dbReference type="EMBL" id="MED5051863.1"/>
    </source>
</evidence>
<comment type="function">
    <text evidence="14">Catalyzes the condensation reaction of fatty acid synthesis by the addition to an acyl acceptor of two carbons from malonyl-ACP. Catalyzes the first condensation reaction which initiates fatty acid synthesis and may therefore play a role in governing the total rate of fatty acid production. Possesses both acetoacetyl-ACP synthase and acetyl transacylase activities. Its substrate specificity determines the biosynthesis of branched-chain and/or straight-chain of fatty acids.</text>
</comment>
<dbReference type="GO" id="GO:0033818">
    <property type="term" value="F:beta-ketoacyl-acyl-carrier-protein synthase III activity"/>
    <property type="evidence" value="ECO:0007669"/>
    <property type="project" value="UniProtKB-UniRule"/>
</dbReference>
<comment type="pathway">
    <text evidence="1 14">Lipid metabolism; fatty acid biosynthesis.</text>
</comment>
<evidence type="ECO:0000256" key="6">
    <source>
        <dbReference type="ARBA" id="ARBA00023098"/>
    </source>
</evidence>
<feature type="domain" description="Beta-ketoacyl-[acyl-carrier-protein] synthase III C-terminal" evidence="15">
    <location>
        <begin position="219"/>
        <end position="308"/>
    </location>
</feature>
<proteinExistence type="inferred from homology"/>